<dbReference type="AlphaFoldDB" id="A0AA41XCW6"/>
<dbReference type="EMBL" id="JANCLT010000012">
    <property type="protein sequence ID" value="MCP8970553.1"/>
    <property type="molecule type" value="Genomic_DNA"/>
</dbReference>
<evidence type="ECO:0000313" key="2">
    <source>
        <dbReference type="EMBL" id="MCP8970553.1"/>
    </source>
</evidence>
<protein>
    <submittedName>
        <fullName evidence="2">Helix-turn-helix domain-containing protein</fullName>
    </submittedName>
</protein>
<feature type="domain" description="Helix-turn-helix" evidence="1">
    <location>
        <begin position="1"/>
        <end position="64"/>
    </location>
</feature>
<dbReference type="RefSeq" id="WP_254760469.1">
    <property type="nucleotide sequence ID" value="NZ_JANCLT010000012.1"/>
</dbReference>
<keyword evidence="3" id="KW-1185">Reference proteome</keyword>
<proteinExistence type="predicted"/>
<reference evidence="2" key="1">
    <citation type="submission" date="2022-07" db="EMBL/GenBank/DDBJ databases">
        <authorList>
            <person name="Li W.-J."/>
            <person name="Deng Q.-Q."/>
        </authorList>
    </citation>
    <scope>NUCLEOTIDE SEQUENCE</scope>
    <source>
        <strain evidence="2">SYSU M60031</strain>
    </source>
</reference>
<gene>
    <name evidence="2" type="ORF">NK662_18710</name>
</gene>
<comment type="caution">
    <text evidence="2">The sequence shown here is derived from an EMBL/GenBank/DDBJ whole genome shotgun (WGS) entry which is preliminary data.</text>
</comment>
<dbReference type="Proteomes" id="UP001156102">
    <property type="component" value="Unassembled WGS sequence"/>
</dbReference>
<evidence type="ECO:0000259" key="1">
    <source>
        <dbReference type="Pfam" id="PF20038"/>
    </source>
</evidence>
<sequence length="142" mass="16025">MNLDEVYSLQEAGKLWGVSDSNLRNALGKFRRFEKQISEGTAKKSGGTWIVTKQAMEEVFGPMKEAEKMNKWQVIEKVAAVLGIDVKEAEQKFEKGYEESSVTGAGEFLVCNESFCVQVQNAGFDEDEIELLYTVNEKWAKK</sequence>
<organism evidence="2 3">
    <name type="scientific">Ectobacillus ponti</name>
    <dbReference type="NCBI Taxonomy" id="2961894"/>
    <lineage>
        <taxon>Bacteria</taxon>
        <taxon>Bacillati</taxon>
        <taxon>Bacillota</taxon>
        <taxon>Bacilli</taxon>
        <taxon>Bacillales</taxon>
        <taxon>Bacillaceae</taxon>
        <taxon>Ectobacillus</taxon>
    </lineage>
</organism>
<name>A0AA41XCW6_9BACI</name>
<accession>A0AA41XCW6</accession>
<dbReference type="InterPro" id="IPR045403">
    <property type="entry name" value="HTH_59_Firmicutes_type"/>
</dbReference>
<dbReference type="Pfam" id="PF20038">
    <property type="entry name" value="HTH_59"/>
    <property type="match status" value="1"/>
</dbReference>
<evidence type="ECO:0000313" key="3">
    <source>
        <dbReference type="Proteomes" id="UP001156102"/>
    </source>
</evidence>